<dbReference type="Pfam" id="PF08246">
    <property type="entry name" value="Inhibitor_I29"/>
    <property type="match status" value="1"/>
</dbReference>
<dbReference type="SUPFAM" id="SSF54001">
    <property type="entry name" value="Cysteine proteinases"/>
    <property type="match status" value="1"/>
</dbReference>
<evidence type="ECO:0000256" key="1">
    <source>
        <dbReference type="SAM" id="SignalP"/>
    </source>
</evidence>
<dbReference type="SMART" id="SM00848">
    <property type="entry name" value="Inhibitor_I29"/>
    <property type="match status" value="1"/>
</dbReference>
<evidence type="ECO:0000313" key="3">
    <source>
        <dbReference type="EMBL" id="KPJ03764.1"/>
    </source>
</evidence>
<dbReference type="InterPro" id="IPR013201">
    <property type="entry name" value="Prot_inhib_I29"/>
</dbReference>
<sequence length="121" mass="14474">MVGIKYALILIFTYVITNRALDKPWYDLRNAEELFKKFQYDYNRHYETEDDQERHYEWFVSNIIRINYLNSKQDTSVYGITIFADHPVKDAKLMLGYLSGNDDEIWLPTDEANTFQDEIST</sequence>
<gene>
    <name evidence="3" type="ORF">RR46_04376</name>
</gene>
<proteinExistence type="predicted"/>
<dbReference type="InterPro" id="IPR038765">
    <property type="entry name" value="Papain-like_cys_pep_sf"/>
</dbReference>
<dbReference type="Proteomes" id="UP000053268">
    <property type="component" value="Unassembled WGS sequence"/>
</dbReference>
<organism evidence="3 4">
    <name type="scientific">Papilio xuthus</name>
    <name type="common">Asian swallowtail butterfly</name>
    <dbReference type="NCBI Taxonomy" id="66420"/>
    <lineage>
        <taxon>Eukaryota</taxon>
        <taxon>Metazoa</taxon>
        <taxon>Ecdysozoa</taxon>
        <taxon>Arthropoda</taxon>
        <taxon>Hexapoda</taxon>
        <taxon>Insecta</taxon>
        <taxon>Pterygota</taxon>
        <taxon>Neoptera</taxon>
        <taxon>Endopterygota</taxon>
        <taxon>Lepidoptera</taxon>
        <taxon>Glossata</taxon>
        <taxon>Ditrysia</taxon>
        <taxon>Papilionoidea</taxon>
        <taxon>Papilionidae</taxon>
        <taxon>Papilioninae</taxon>
        <taxon>Papilio</taxon>
    </lineage>
</organism>
<dbReference type="AlphaFoldDB" id="A0A194QEB8"/>
<feature type="domain" description="Cathepsin propeptide inhibitor" evidence="2">
    <location>
        <begin position="35"/>
        <end position="91"/>
    </location>
</feature>
<name>A0A194QEB8_PAPXU</name>
<protein>
    <submittedName>
        <fullName evidence="3">Viral cathepsin</fullName>
    </submittedName>
</protein>
<keyword evidence="1" id="KW-0732">Signal</keyword>
<feature type="chain" id="PRO_5008264266" evidence="1">
    <location>
        <begin position="21"/>
        <end position="121"/>
    </location>
</feature>
<dbReference type="Gene3D" id="1.10.287.2250">
    <property type="match status" value="1"/>
</dbReference>
<reference evidence="3 4" key="1">
    <citation type="journal article" date="2015" name="Nat. Commun.">
        <title>Outbred genome sequencing and CRISPR/Cas9 gene editing in butterflies.</title>
        <authorList>
            <person name="Li X."/>
            <person name="Fan D."/>
            <person name="Zhang W."/>
            <person name="Liu G."/>
            <person name="Zhang L."/>
            <person name="Zhao L."/>
            <person name="Fang X."/>
            <person name="Chen L."/>
            <person name="Dong Y."/>
            <person name="Chen Y."/>
            <person name="Ding Y."/>
            <person name="Zhao R."/>
            <person name="Feng M."/>
            <person name="Zhu Y."/>
            <person name="Feng Y."/>
            <person name="Jiang X."/>
            <person name="Zhu D."/>
            <person name="Xiang H."/>
            <person name="Feng X."/>
            <person name="Li S."/>
            <person name="Wang J."/>
            <person name="Zhang G."/>
            <person name="Kronforst M.R."/>
            <person name="Wang W."/>
        </authorList>
    </citation>
    <scope>NUCLEOTIDE SEQUENCE [LARGE SCALE GENOMIC DNA]</scope>
    <source>
        <strain evidence="3">Ya'a_city_454_Px</strain>
        <tissue evidence="3">Whole body</tissue>
    </source>
</reference>
<evidence type="ECO:0000313" key="4">
    <source>
        <dbReference type="Proteomes" id="UP000053268"/>
    </source>
</evidence>
<evidence type="ECO:0000259" key="2">
    <source>
        <dbReference type="SMART" id="SM00848"/>
    </source>
</evidence>
<dbReference type="EMBL" id="KQ459144">
    <property type="protein sequence ID" value="KPJ03764.1"/>
    <property type="molecule type" value="Genomic_DNA"/>
</dbReference>
<feature type="signal peptide" evidence="1">
    <location>
        <begin position="1"/>
        <end position="20"/>
    </location>
</feature>
<accession>A0A194QEB8</accession>
<keyword evidence="4" id="KW-1185">Reference proteome</keyword>